<dbReference type="SUPFAM" id="SSF47336">
    <property type="entry name" value="ACP-like"/>
    <property type="match status" value="1"/>
</dbReference>
<protein>
    <submittedName>
        <fullName evidence="2">Acyl-CoA synthetase (AMP-forming)/AMP-acid ligase II</fullName>
    </submittedName>
</protein>
<evidence type="ECO:0000313" key="3">
    <source>
        <dbReference type="Proteomes" id="UP000198752"/>
    </source>
</evidence>
<dbReference type="RefSeq" id="WP_177184749.1">
    <property type="nucleotide sequence ID" value="NZ_FOOY01000014.1"/>
</dbReference>
<dbReference type="InterPro" id="IPR042099">
    <property type="entry name" value="ANL_N_sf"/>
</dbReference>
<feature type="domain" description="Carrier" evidence="1">
    <location>
        <begin position="570"/>
        <end position="649"/>
    </location>
</feature>
<dbReference type="InterPro" id="IPR045851">
    <property type="entry name" value="AMP-bd_C_sf"/>
</dbReference>
<dbReference type="InterPro" id="IPR000873">
    <property type="entry name" value="AMP-dep_synth/lig_dom"/>
</dbReference>
<dbReference type="EMBL" id="FOOY01000014">
    <property type="protein sequence ID" value="SFG59496.1"/>
    <property type="molecule type" value="Genomic_DNA"/>
</dbReference>
<dbReference type="AlphaFoldDB" id="A0A1I2TA74"/>
<dbReference type="GO" id="GO:0031957">
    <property type="term" value="F:very long-chain fatty acid-CoA ligase activity"/>
    <property type="evidence" value="ECO:0007669"/>
    <property type="project" value="TreeGrafter"/>
</dbReference>
<keyword evidence="3" id="KW-1185">Reference proteome</keyword>
<dbReference type="Gene3D" id="3.30.300.30">
    <property type="match status" value="1"/>
</dbReference>
<dbReference type="SUPFAM" id="SSF56801">
    <property type="entry name" value="Acetyl-CoA synthetase-like"/>
    <property type="match status" value="1"/>
</dbReference>
<dbReference type="PANTHER" id="PTHR24096">
    <property type="entry name" value="LONG-CHAIN-FATTY-ACID--COA LIGASE"/>
    <property type="match status" value="1"/>
</dbReference>
<organism evidence="2 3">
    <name type="scientific">Sporolactobacillus nakayamae</name>
    <dbReference type="NCBI Taxonomy" id="269670"/>
    <lineage>
        <taxon>Bacteria</taxon>
        <taxon>Bacillati</taxon>
        <taxon>Bacillota</taxon>
        <taxon>Bacilli</taxon>
        <taxon>Bacillales</taxon>
        <taxon>Sporolactobacillaceae</taxon>
        <taxon>Sporolactobacillus</taxon>
    </lineage>
</organism>
<dbReference type="Proteomes" id="UP000198752">
    <property type="component" value="Unassembled WGS sequence"/>
</dbReference>
<keyword evidence="2" id="KW-0436">Ligase</keyword>
<evidence type="ECO:0000259" key="1">
    <source>
        <dbReference type="PROSITE" id="PS50075"/>
    </source>
</evidence>
<gene>
    <name evidence="2" type="ORF">SAMN02982927_02148</name>
</gene>
<dbReference type="InterPro" id="IPR001031">
    <property type="entry name" value="Thioesterase"/>
</dbReference>
<dbReference type="SUPFAM" id="SSF53474">
    <property type="entry name" value="alpha/beta-Hydrolases"/>
    <property type="match status" value="1"/>
</dbReference>
<dbReference type="STRING" id="269670.SAMN02982927_02148"/>
<dbReference type="InterPro" id="IPR036736">
    <property type="entry name" value="ACP-like_sf"/>
</dbReference>
<dbReference type="Pfam" id="PF00975">
    <property type="entry name" value="Thioesterase"/>
    <property type="match status" value="1"/>
</dbReference>
<dbReference type="PROSITE" id="PS00455">
    <property type="entry name" value="AMP_BINDING"/>
    <property type="match status" value="1"/>
</dbReference>
<dbReference type="PROSITE" id="PS50075">
    <property type="entry name" value="CARRIER"/>
    <property type="match status" value="1"/>
</dbReference>
<dbReference type="Gene3D" id="3.40.50.1820">
    <property type="entry name" value="alpha/beta hydrolase"/>
    <property type="match status" value="1"/>
</dbReference>
<dbReference type="PANTHER" id="PTHR24096:SF267">
    <property type="entry name" value="MALONATE--COA LIGASE ACSF3, MITOCHONDRIAL"/>
    <property type="match status" value="1"/>
</dbReference>
<proteinExistence type="predicted"/>
<accession>A0A1I2TA74</accession>
<reference evidence="3" key="1">
    <citation type="submission" date="2016-10" db="EMBL/GenBank/DDBJ databases">
        <authorList>
            <person name="Varghese N."/>
            <person name="Submissions S."/>
        </authorList>
    </citation>
    <scope>NUCLEOTIDE SEQUENCE [LARGE SCALE GENOMIC DNA]</scope>
    <source>
        <strain evidence="3">ATCC 700379</strain>
    </source>
</reference>
<dbReference type="InterPro" id="IPR009081">
    <property type="entry name" value="PP-bd_ACP"/>
</dbReference>
<dbReference type="Pfam" id="PF00550">
    <property type="entry name" value="PP-binding"/>
    <property type="match status" value="1"/>
</dbReference>
<dbReference type="GO" id="GO:0006633">
    <property type="term" value="P:fatty acid biosynthetic process"/>
    <property type="evidence" value="ECO:0007669"/>
    <property type="project" value="TreeGrafter"/>
</dbReference>
<dbReference type="Gene3D" id="3.40.50.12780">
    <property type="entry name" value="N-terminal domain of ligase-like"/>
    <property type="match status" value="1"/>
</dbReference>
<name>A0A1I2TA74_9BACL</name>
<dbReference type="InterPro" id="IPR020845">
    <property type="entry name" value="AMP-binding_CS"/>
</dbReference>
<dbReference type="Pfam" id="PF00501">
    <property type="entry name" value="AMP-binding"/>
    <property type="match status" value="1"/>
</dbReference>
<evidence type="ECO:0000313" key="2">
    <source>
        <dbReference type="EMBL" id="SFG59496.1"/>
    </source>
</evidence>
<sequence>MISDNITAKRGIQEGFHRYPANLSEMISYSVENFPDKSIIYVDSRGEKITTYLDTYNESRLILNNLHQSGIKTGDIVVLALEEHSDFIPLIWACVLGGIIPCPIIPRVADMEVWRGNLNHISKLLNNPTFIISSRNLKLFDVDNKILKVEDLHNPVSAPAKVDSDNVPDIAFLMLSSGSTGAPKAITLTHENILNSLEGKRLATGIEDTDITMNWIAFDHVAALTECHFLPLFTGSTQIQVPAVDIVSDPLFFLKIISKYRVSHTFTPNFLLGQITSLIDGTNGLPEKIQQMDFSCLKRIISGGEANVCETGDRFLNAFADLGMKRSVIWPAFGMTETCAGSIYSTNFENEIGKSEFATLGKPIPGLKIRILGENGEVMNPGQEGELQLHGAMIFNKYYSNEKATKEAFTEDGWFKTGDLGIIEPDSGSLRLVGRSKDSIIVNGNNYFLYELETVIGSLEGIAPSFIAAFSTRPVGSDTESLVVFYTPLSDYNTPQQLRNINIAIRNITILRWGFRPLLVLPVSKDILIKTSLGKIQRSKLRKKYESGEFDSLIADFASLEKEYTPPIVPAENGYEEKIINLFSKITGISTGEIGATSNFFSLGGTSLEILRLLTSLKGQFDTKRNFSLVDLLRDPTPRGIAHLASSKTANNKEYNPIVPLQKKGVGAPIFMIHPGVGEVLVFVNLANFFMDERPIYALRARGFNPNEKFFESFDELVSTYAAAIKQYQPHGPYYIAGYSYGGPVSLPVAQTLEAMGEKVHVLVIDAPPVIEHPRGKVDRVESALMLSFFLGFIDKSQLDTLGNYLRESEDINPVDYLFSLAPTSRIRELG</sequence>
<dbReference type="InterPro" id="IPR029058">
    <property type="entry name" value="AB_hydrolase_fold"/>
</dbReference>